<feature type="transmembrane region" description="Helical" evidence="1">
    <location>
        <begin position="46"/>
        <end position="65"/>
    </location>
</feature>
<keyword evidence="2" id="KW-1185">Reference proteome</keyword>
<dbReference type="Proteomes" id="UP001515500">
    <property type="component" value="Chromosome 5"/>
</dbReference>
<accession>A0AB40BI19</accession>
<dbReference type="AlphaFoldDB" id="A0AB40BI19"/>
<keyword evidence="1" id="KW-0812">Transmembrane</keyword>
<gene>
    <name evidence="3" type="primary">LOC120262513</name>
</gene>
<sequence length="132" mass="14875">MMVRERILPERWQCTYWTCLGILGLIAVIFTVLGIVFISIGMTQAAIGFFAAAVLIIFYIISFVASRFNSGVPQEQQNQNQMQLLAAMCMGIRDHPLAQWIIRKSRDVRGPPPAPQGHDQRAVEMVPMADQR</sequence>
<name>A0AB40BI19_DIOCR</name>
<evidence type="ECO:0000256" key="1">
    <source>
        <dbReference type="SAM" id="Phobius"/>
    </source>
</evidence>
<keyword evidence="1" id="KW-1133">Transmembrane helix</keyword>
<evidence type="ECO:0000313" key="3">
    <source>
        <dbReference type="RefSeq" id="XP_039126583.1"/>
    </source>
</evidence>
<reference evidence="3" key="1">
    <citation type="submission" date="2025-08" db="UniProtKB">
        <authorList>
            <consortium name="RefSeq"/>
        </authorList>
    </citation>
    <scope>IDENTIFICATION</scope>
</reference>
<organism evidence="2 3">
    <name type="scientific">Dioscorea cayennensis subsp. rotundata</name>
    <name type="common">White Guinea yam</name>
    <name type="synonym">Dioscorea rotundata</name>
    <dbReference type="NCBI Taxonomy" id="55577"/>
    <lineage>
        <taxon>Eukaryota</taxon>
        <taxon>Viridiplantae</taxon>
        <taxon>Streptophyta</taxon>
        <taxon>Embryophyta</taxon>
        <taxon>Tracheophyta</taxon>
        <taxon>Spermatophyta</taxon>
        <taxon>Magnoliopsida</taxon>
        <taxon>Liliopsida</taxon>
        <taxon>Dioscoreales</taxon>
        <taxon>Dioscoreaceae</taxon>
        <taxon>Dioscorea</taxon>
    </lineage>
</organism>
<dbReference type="GeneID" id="120262513"/>
<proteinExistence type="predicted"/>
<dbReference type="RefSeq" id="XP_039126583.1">
    <property type="nucleotide sequence ID" value="XM_039270649.1"/>
</dbReference>
<feature type="transmembrane region" description="Helical" evidence="1">
    <location>
        <begin position="20"/>
        <end position="40"/>
    </location>
</feature>
<protein>
    <submittedName>
        <fullName evidence="3">Uncharacterized protein LOC120262513</fullName>
    </submittedName>
</protein>
<keyword evidence="1" id="KW-0472">Membrane</keyword>
<evidence type="ECO:0000313" key="2">
    <source>
        <dbReference type="Proteomes" id="UP001515500"/>
    </source>
</evidence>